<dbReference type="EMBL" id="WTFF01000324">
    <property type="protein sequence ID" value="MBW5485986.1"/>
    <property type="molecule type" value="Genomic_DNA"/>
</dbReference>
<evidence type="ECO:0000313" key="3">
    <source>
        <dbReference type="Proteomes" id="UP000812013"/>
    </source>
</evidence>
<gene>
    <name evidence="2" type="ORF">GPJ59_30005</name>
</gene>
<accession>A0ABS6ZEG5</accession>
<sequence>MSVGTTAAATALTTTVAREYVHKAAHSEVLLTGWRRVDQDRFVVTAQWPRDHSFYSTVAGRHDPLLVAESVRQAIPLLSHVGYDVPFGHRQIWDRFVYAVEPAALTVGDTPTDIELHISCTDITRRGRRLAGLTMEVGIVRDGELLGGAEASFTNQPPAVYERLRGRYADLDEARAHALPTPPPMTPQLAGRDRSRDVVLAAGNRLSHTQLRADLTHPVLFDHPVDHAPGMLLLEAARQAAHAAAFPRTALISGVAAEFFRYAELDAPCWIETQVVPHVWDPEGRLQVKVTARQGEHVVFSATTTAEIAVEEFMGFAPAHAPAMHLRRAS</sequence>
<protein>
    <submittedName>
        <fullName evidence="2">Transcriptional regulator</fullName>
    </submittedName>
</protein>
<dbReference type="InterPro" id="IPR005509">
    <property type="entry name" value="AfsA_hotdog_dom"/>
</dbReference>
<dbReference type="SUPFAM" id="SSF54637">
    <property type="entry name" value="Thioesterase/thiol ester dehydrase-isomerase"/>
    <property type="match status" value="1"/>
</dbReference>
<feature type="domain" description="A-factor biosynthesis hotdog" evidence="1">
    <location>
        <begin position="20"/>
        <end position="153"/>
    </location>
</feature>
<dbReference type="Pfam" id="PF03756">
    <property type="entry name" value="AfsA"/>
    <property type="match status" value="2"/>
</dbReference>
<evidence type="ECO:0000313" key="2">
    <source>
        <dbReference type="EMBL" id="MBW5485986.1"/>
    </source>
</evidence>
<keyword evidence="3" id="KW-1185">Reference proteome</keyword>
<comment type="caution">
    <text evidence="2">The sequence shown here is derived from an EMBL/GenBank/DDBJ whole genome shotgun (WGS) entry which is preliminary data.</text>
</comment>
<name>A0ABS6ZEG5_9ACTN</name>
<feature type="domain" description="A-factor biosynthesis hotdog" evidence="1">
    <location>
        <begin position="191"/>
        <end position="306"/>
    </location>
</feature>
<evidence type="ECO:0000259" key="1">
    <source>
        <dbReference type="Pfam" id="PF03756"/>
    </source>
</evidence>
<dbReference type="NCBIfam" id="NF041195">
    <property type="entry name" value="ScbA_BarX_GamBu"/>
    <property type="match status" value="1"/>
</dbReference>
<dbReference type="RefSeq" id="WP_219671073.1">
    <property type="nucleotide sequence ID" value="NZ_WTFF01000324.1"/>
</dbReference>
<dbReference type="Proteomes" id="UP000812013">
    <property type="component" value="Unassembled WGS sequence"/>
</dbReference>
<proteinExistence type="predicted"/>
<organism evidence="2 3">
    <name type="scientific">Streptomyces bambusae</name>
    <dbReference type="NCBI Taxonomy" id="1550616"/>
    <lineage>
        <taxon>Bacteria</taxon>
        <taxon>Bacillati</taxon>
        <taxon>Actinomycetota</taxon>
        <taxon>Actinomycetes</taxon>
        <taxon>Kitasatosporales</taxon>
        <taxon>Streptomycetaceae</taxon>
        <taxon>Streptomyces</taxon>
    </lineage>
</organism>
<dbReference type="InterPro" id="IPR029069">
    <property type="entry name" value="HotDog_dom_sf"/>
</dbReference>
<dbReference type="InterPro" id="IPR047757">
    <property type="entry name" value="AfsA-like"/>
</dbReference>
<reference evidence="2 3" key="1">
    <citation type="submission" date="2019-12" db="EMBL/GenBank/DDBJ databases">
        <title>Genome sequence of Streptomyces bambusae.</title>
        <authorList>
            <person name="Bansal K."/>
            <person name="Choksket S."/>
            <person name="Korpole S."/>
            <person name="Patil P.B."/>
        </authorList>
    </citation>
    <scope>NUCLEOTIDE SEQUENCE [LARGE SCALE GENOMIC DNA]</scope>
    <source>
        <strain evidence="2 3">SK60</strain>
    </source>
</reference>